<dbReference type="InterPro" id="IPR036388">
    <property type="entry name" value="WH-like_DNA-bd_sf"/>
</dbReference>
<keyword evidence="1" id="KW-0677">Repeat</keyword>
<dbReference type="Gene3D" id="1.10.10.10">
    <property type="entry name" value="Winged helix-like DNA-binding domain superfamily/Winged helix DNA-binding domain"/>
    <property type="match status" value="1"/>
</dbReference>
<dbReference type="InterPro" id="IPR050661">
    <property type="entry name" value="BglG_antiterminators"/>
</dbReference>
<dbReference type="RefSeq" id="WP_089557213.1">
    <property type="nucleotide sequence ID" value="NZ_CP022474.1"/>
</dbReference>
<dbReference type="EMBL" id="CP022474">
    <property type="protein sequence ID" value="ASN60885.1"/>
    <property type="molecule type" value="Genomic_DNA"/>
</dbReference>
<dbReference type="Gene3D" id="3.40.930.10">
    <property type="entry name" value="Mannitol-specific EII, Chain A"/>
    <property type="match status" value="1"/>
</dbReference>
<dbReference type="Pfam" id="PF00874">
    <property type="entry name" value="PRD"/>
    <property type="match status" value="1"/>
</dbReference>
<feature type="domain" description="PTS EIIA type-2" evidence="2">
    <location>
        <begin position="475"/>
        <end position="614"/>
    </location>
</feature>
<sequence length="617" mass="71350">MNKKMELLLDILLQQDDYLTASQLAQIIGVTERSIRNYVRNLNGNQYQAPLIIATNAGYKIQKAIYNESVKNQLLDKDVTNILFNIAFLLANETDFISFDELALKVHYSVESIRNQVQQLFSKIKEDNFKLKINARIFTGIKLEGDEEQKRLFLESLLPIGQITKESIETSTYVLLDSIVERKMIQEEIQILDQTFSKRNVSMDFMVYSKILCHMLILLNRTRFEYSLPFRDEDLRISEYPEYQLAQELLSNQTLTINSESERVSLANYLITLPINIPTSHTPSMDSYQQAAIDKALKMAEKYYTISIYANQQYRLQLTNHILRLLNPIKESIPIFNPYSNETKREYFFAYSIACFLYDNLKESLSLKIPESEVAYLAIRVQLILLEETKEPIKTLLIFNGKSAESALYRYKLQTYFPNIQIEVVTSIFKQPNLSAYKLIILLGYDGDEIQGENIVRVSHALTATDILRIQTFVDSMGTNSLIENLDYYHIDETESHAAIQFLLEKSGYGNLVPYFIKRESMSATDIGNKVALPHPFLKGSESAAKVIIGINKRDINWGNQKVRLVIVYIPMVDLGVNKSFFNEVYQRTSDMPFVNQLIKTKDKEEFIKIWNKKGDY</sequence>
<dbReference type="PROSITE" id="PS51094">
    <property type="entry name" value="PTS_EIIA_TYPE_2"/>
    <property type="match status" value="1"/>
</dbReference>
<protein>
    <submittedName>
        <fullName evidence="4">PTS sugar transporter subunit IIA</fullName>
    </submittedName>
</protein>
<evidence type="ECO:0000256" key="1">
    <source>
        <dbReference type="ARBA" id="ARBA00022737"/>
    </source>
</evidence>
<dbReference type="GO" id="GO:0006355">
    <property type="term" value="P:regulation of DNA-templated transcription"/>
    <property type="evidence" value="ECO:0007669"/>
    <property type="project" value="InterPro"/>
</dbReference>
<proteinExistence type="predicted"/>
<gene>
    <name evidence="4" type="ORF">CG419_09765</name>
</gene>
<dbReference type="SUPFAM" id="SSF55804">
    <property type="entry name" value="Phoshotransferase/anion transport protein"/>
    <property type="match status" value="1"/>
</dbReference>
<evidence type="ECO:0000313" key="4">
    <source>
        <dbReference type="EMBL" id="ASN60885.1"/>
    </source>
</evidence>
<dbReference type="PANTHER" id="PTHR30185:SF13">
    <property type="entry name" value="LICABCH OPERON REGULATOR-RELATED"/>
    <property type="match status" value="1"/>
</dbReference>
<dbReference type="Proteomes" id="UP000199749">
    <property type="component" value="Chromosome"/>
</dbReference>
<organism evidence="4 5">
    <name type="scientific">Latilactobacillus curvatus</name>
    <name type="common">Lactobacillus curvatus</name>
    <dbReference type="NCBI Taxonomy" id="28038"/>
    <lineage>
        <taxon>Bacteria</taxon>
        <taxon>Bacillati</taxon>
        <taxon>Bacillota</taxon>
        <taxon>Bacilli</taxon>
        <taxon>Lactobacillales</taxon>
        <taxon>Lactobacillaceae</taxon>
        <taxon>Latilactobacillus</taxon>
    </lineage>
</organism>
<name>A0AAC9Y1E4_LATCU</name>
<keyword evidence="4" id="KW-0762">Sugar transport</keyword>
<accession>A0AAC9Y1E4</accession>
<dbReference type="Pfam" id="PF08279">
    <property type="entry name" value="HTH_11"/>
    <property type="match status" value="1"/>
</dbReference>
<dbReference type="SUPFAM" id="SSF63520">
    <property type="entry name" value="PTS-regulatory domain, PRD"/>
    <property type="match status" value="1"/>
</dbReference>
<evidence type="ECO:0000259" key="3">
    <source>
        <dbReference type="PROSITE" id="PS51372"/>
    </source>
</evidence>
<dbReference type="AlphaFoldDB" id="A0AAC9Y1E4"/>
<evidence type="ECO:0000313" key="5">
    <source>
        <dbReference type="Proteomes" id="UP000199749"/>
    </source>
</evidence>
<keyword evidence="4" id="KW-0813">Transport</keyword>
<dbReference type="PANTHER" id="PTHR30185">
    <property type="entry name" value="CRYPTIC BETA-GLUCOSIDE BGL OPERON ANTITERMINATOR"/>
    <property type="match status" value="1"/>
</dbReference>
<dbReference type="Pfam" id="PF00359">
    <property type="entry name" value="PTS_EIIA_2"/>
    <property type="match status" value="1"/>
</dbReference>
<dbReference type="InterPro" id="IPR036634">
    <property type="entry name" value="PRD_sf"/>
</dbReference>
<dbReference type="InterPro" id="IPR002178">
    <property type="entry name" value="PTS_EIIA_type-2_dom"/>
</dbReference>
<reference evidence="4 5" key="1">
    <citation type="submission" date="2017-07" db="EMBL/GenBank/DDBJ databases">
        <title>Lactobacillus curvatus MRS6 whole genome.</title>
        <authorList>
            <person name="Jans C."/>
            <person name="Lagler S."/>
            <person name="Lacroix C."/>
            <person name="Meile L."/>
            <person name="Stevens M.J.A."/>
        </authorList>
    </citation>
    <scope>NUCLEOTIDE SEQUENCE [LARGE SCALE GENOMIC DNA]</scope>
    <source>
        <strain evidence="4 5">MRS6</strain>
    </source>
</reference>
<dbReference type="InterPro" id="IPR013196">
    <property type="entry name" value="HTH_11"/>
</dbReference>
<dbReference type="Gene3D" id="1.10.1790.10">
    <property type="entry name" value="PRD domain"/>
    <property type="match status" value="1"/>
</dbReference>
<dbReference type="PROSITE" id="PS51372">
    <property type="entry name" value="PRD_2"/>
    <property type="match status" value="1"/>
</dbReference>
<dbReference type="InterPro" id="IPR016152">
    <property type="entry name" value="PTrfase/Anion_transptr"/>
</dbReference>
<dbReference type="InterPro" id="IPR011608">
    <property type="entry name" value="PRD"/>
</dbReference>
<evidence type="ECO:0000259" key="2">
    <source>
        <dbReference type="PROSITE" id="PS51094"/>
    </source>
</evidence>
<feature type="domain" description="PRD" evidence="3">
    <location>
        <begin position="284"/>
        <end position="391"/>
    </location>
</feature>